<dbReference type="AlphaFoldDB" id="A0A5C2SCJ7"/>
<feature type="region of interest" description="Disordered" evidence="1">
    <location>
        <begin position="31"/>
        <end position="66"/>
    </location>
</feature>
<dbReference type="EMBL" id="ML122261">
    <property type="protein sequence ID" value="RPD61535.1"/>
    <property type="molecule type" value="Genomic_DNA"/>
</dbReference>
<name>A0A5C2SCJ7_9APHY</name>
<keyword evidence="4" id="KW-1185">Reference proteome</keyword>
<proteinExistence type="predicted"/>
<protein>
    <submittedName>
        <fullName evidence="3">Uncharacterized protein</fullName>
    </submittedName>
</protein>
<accession>A0A5C2SCJ7</accession>
<sequence length="158" mass="16760">MGLPLRLARSNKERAYVALADSDASLRAVAGENRRRSKGWKRRGKYAGNTSLSRVQGSESEQSAEQPRVIARWVATRCTGSRARPPGSRAKKVTQSRPLLAAAPAVAAGLLLAVSLVLHIVDARTGRTGDGKGLYLYAGVGRGYHAACLVSSPPLAQI</sequence>
<feature type="transmembrane region" description="Helical" evidence="2">
    <location>
        <begin position="99"/>
        <end position="121"/>
    </location>
</feature>
<organism evidence="3 4">
    <name type="scientific">Lentinus tigrinus ALCF2SS1-6</name>
    <dbReference type="NCBI Taxonomy" id="1328759"/>
    <lineage>
        <taxon>Eukaryota</taxon>
        <taxon>Fungi</taxon>
        <taxon>Dikarya</taxon>
        <taxon>Basidiomycota</taxon>
        <taxon>Agaricomycotina</taxon>
        <taxon>Agaricomycetes</taxon>
        <taxon>Polyporales</taxon>
        <taxon>Polyporaceae</taxon>
        <taxon>Lentinus</taxon>
    </lineage>
</organism>
<keyword evidence="2" id="KW-0812">Transmembrane</keyword>
<keyword evidence="2" id="KW-0472">Membrane</keyword>
<evidence type="ECO:0000313" key="4">
    <source>
        <dbReference type="Proteomes" id="UP000313359"/>
    </source>
</evidence>
<evidence type="ECO:0000256" key="1">
    <source>
        <dbReference type="SAM" id="MobiDB-lite"/>
    </source>
</evidence>
<evidence type="ECO:0000256" key="2">
    <source>
        <dbReference type="SAM" id="Phobius"/>
    </source>
</evidence>
<feature type="compositionally biased region" description="Polar residues" evidence="1">
    <location>
        <begin position="48"/>
        <end position="65"/>
    </location>
</feature>
<gene>
    <name evidence="3" type="ORF">L227DRAFT_52808</name>
</gene>
<feature type="compositionally biased region" description="Basic residues" evidence="1">
    <location>
        <begin position="35"/>
        <end position="45"/>
    </location>
</feature>
<dbReference type="Proteomes" id="UP000313359">
    <property type="component" value="Unassembled WGS sequence"/>
</dbReference>
<keyword evidence="2" id="KW-1133">Transmembrane helix</keyword>
<reference evidence="3" key="1">
    <citation type="journal article" date="2018" name="Genome Biol. Evol.">
        <title>Genomics and development of Lentinus tigrinus, a white-rot wood-decaying mushroom with dimorphic fruiting bodies.</title>
        <authorList>
            <person name="Wu B."/>
            <person name="Xu Z."/>
            <person name="Knudson A."/>
            <person name="Carlson A."/>
            <person name="Chen N."/>
            <person name="Kovaka S."/>
            <person name="LaButti K."/>
            <person name="Lipzen A."/>
            <person name="Pennachio C."/>
            <person name="Riley R."/>
            <person name="Schakwitz W."/>
            <person name="Umezawa K."/>
            <person name="Ohm R.A."/>
            <person name="Grigoriev I.V."/>
            <person name="Nagy L.G."/>
            <person name="Gibbons J."/>
            <person name="Hibbett D."/>
        </authorList>
    </citation>
    <scope>NUCLEOTIDE SEQUENCE [LARGE SCALE GENOMIC DNA]</scope>
    <source>
        <strain evidence="3">ALCF2SS1-6</strain>
    </source>
</reference>
<evidence type="ECO:0000313" key="3">
    <source>
        <dbReference type="EMBL" id="RPD61535.1"/>
    </source>
</evidence>